<dbReference type="InterPro" id="IPR028973">
    <property type="entry name" value="PhnB-like"/>
</dbReference>
<evidence type="ECO:0000259" key="1">
    <source>
        <dbReference type="Pfam" id="PF06983"/>
    </source>
</evidence>
<dbReference type="Proteomes" id="UP000236151">
    <property type="component" value="Unassembled WGS sequence"/>
</dbReference>
<dbReference type="AlphaFoldDB" id="A0A2K2EVQ5"/>
<dbReference type="PANTHER" id="PTHR33990:SF1">
    <property type="entry name" value="PROTEIN YJDN"/>
    <property type="match status" value="1"/>
</dbReference>
<gene>
    <name evidence="2" type="ORF">CDQ84_17665</name>
</gene>
<proteinExistence type="predicted"/>
<organism evidence="2 3">
    <name type="scientific">Clostridium thermosuccinogenes</name>
    <dbReference type="NCBI Taxonomy" id="84032"/>
    <lineage>
        <taxon>Bacteria</taxon>
        <taxon>Bacillati</taxon>
        <taxon>Bacillota</taxon>
        <taxon>Clostridia</taxon>
        <taxon>Eubacteriales</taxon>
        <taxon>Clostridiaceae</taxon>
        <taxon>Clostridium</taxon>
    </lineage>
</organism>
<feature type="domain" description="PhnB-like" evidence="1">
    <location>
        <begin position="2"/>
        <end position="125"/>
    </location>
</feature>
<sequence>MLIPHLHFNGNCKEAISLYEKAFNTKADSIIQNSDYAPEEYKNDNRIAHAVMPIHGQKVFFNDRFGKKDTSTDIAVHLIVMFKSEADLLSCYDIMKEGSTTIDPLETLPYSPLAVQFIDKFGVQWGFMVDPSGEG</sequence>
<dbReference type="InterPro" id="IPR029068">
    <property type="entry name" value="Glyas_Bleomycin-R_OHBP_Dase"/>
</dbReference>
<evidence type="ECO:0000313" key="2">
    <source>
        <dbReference type="EMBL" id="PNT95109.1"/>
    </source>
</evidence>
<dbReference type="EMBL" id="NIOJ01000076">
    <property type="protein sequence ID" value="PNT95109.1"/>
    <property type="molecule type" value="Genomic_DNA"/>
</dbReference>
<dbReference type="PANTHER" id="PTHR33990">
    <property type="entry name" value="PROTEIN YJDN-RELATED"/>
    <property type="match status" value="1"/>
</dbReference>
<comment type="caution">
    <text evidence="2">The sequence shown here is derived from an EMBL/GenBank/DDBJ whole genome shotgun (WGS) entry which is preliminary data.</text>
</comment>
<dbReference type="OrthoDB" id="9795306at2"/>
<dbReference type="RefSeq" id="WP_103083063.1">
    <property type="nucleotide sequence ID" value="NZ_CP021850.1"/>
</dbReference>
<accession>A0A2K2EVQ5</accession>
<protein>
    <recommendedName>
        <fullName evidence="1">PhnB-like domain-containing protein</fullName>
    </recommendedName>
</protein>
<reference evidence="2 3" key="1">
    <citation type="submission" date="2017-06" db="EMBL/GenBank/DDBJ databases">
        <title>Investigating the central metabolism of Clostridium thermosuccinogenes.</title>
        <authorList>
            <person name="Koendjbiharie J.G."/>
            <person name="van Kranenburg R."/>
        </authorList>
    </citation>
    <scope>NUCLEOTIDE SEQUENCE [LARGE SCALE GENOMIC DNA]</scope>
    <source>
        <strain evidence="2 3">DSM 5806</strain>
    </source>
</reference>
<name>A0A2K2EVQ5_9CLOT</name>
<dbReference type="Pfam" id="PF06983">
    <property type="entry name" value="3-dmu-9_3-mt"/>
    <property type="match status" value="1"/>
</dbReference>
<dbReference type="KEGG" id="cthd:CDO33_02110"/>
<evidence type="ECO:0000313" key="3">
    <source>
        <dbReference type="Proteomes" id="UP000236151"/>
    </source>
</evidence>
<dbReference type="Gene3D" id="3.10.180.10">
    <property type="entry name" value="2,3-Dihydroxybiphenyl 1,2-Dioxygenase, domain 1"/>
    <property type="match status" value="1"/>
</dbReference>
<dbReference type="SUPFAM" id="SSF54593">
    <property type="entry name" value="Glyoxalase/Bleomycin resistance protein/Dihydroxybiphenyl dioxygenase"/>
    <property type="match status" value="1"/>
</dbReference>
<keyword evidence="3" id="KW-1185">Reference proteome</keyword>